<dbReference type="Pfam" id="PF00106">
    <property type="entry name" value="adh_short"/>
    <property type="match status" value="1"/>
</dbReference>
<dbReference type="PROSITE" id="PS00061">
    <property type="entry name" value="ADH_SHORT"/>
    <property type="match status" value="1"/>
</dbReference>
<dbReference type="PANTHER" id="PTHR42901">
    <property type="entry name" value="ALCOHOL DEHYDROGENASE"/>
    <property type="match status" value="1"/>
</dbReference>
<dbReference type="InterPro" id="IPR002347">
    <property type="entry name" value="SDR_fam"/>
</dbReference>
<evidence type="ECO:0000313" key="4">
    <source>
        <dbReference type="EMBL" id="SCD19940.1"/>
    </source>
</evidence>
<protein>
    <submittedName>
        <fullName evidence="4">Classical (C) SDR</fullName>
    </submittedName>
</protein>
<proteinExistence type="inferred from homology"/>
<dbReference type="STRING" id="1642647.PSM36_1115"/>
<dbReference type="EMBL" id="LT605205">
    <property type="protein sequence ID" value="SCD19940.1"/>
    <property type="molecule type" value="Genomic_DNA"/>
</dbReference>
<evidence type="ECO:0000256" key="2">
    <source>
        <dbReference type="ARBA" id="ARBA00023002"/>
    </source>
</evidence>
<dbReference type="PRINTS" id="PR00080">
    <property type="entry name" value="SDRFAMILY"/>
</dbReference>
<dbReference type="PANTHER" id="PTHR42901:SF1">
    <property type="entry name" value="ALCOHOL DEHYDROGENASE"/>
    <property type="match status" value="1"/>
</dbReference>
<name>A0A1R3SYF1_9BACT</name>
<sequence length="251" mass="27341">MEKIALVTGATSGIGEATALKLAENGFGVIITGRRQERLAVLKNKLEANGSHVLTLCFDVRDEEEVNTALKGLPPEWQNIGVLVNNAGLAAGFEPVQQGDSVDWNRMIDTNVKGLLYVTRFVSQGMIARKKGHIVNIGSIAGKEVYPNGNVYCATKHAVDALTKGIRFDLLPYNIKVTQICPGAVETEFSIVRFHGDKSRADKVYEGYECLVADDIAECIWFAVSRPPHVNVNDMLVMPTAQASASVFHKI</sequence>
<dbReference type="RefSeq" id="WP_076932071.1">
    <property type="nucleotide sequence ID" value="NZ_LT605205.1"/>
</dbReference>
<dbReference type="CDD" id="cd05346">
    <property type="entry name" value="SDR_c5"/>
    <property type="match status" value="1"/>
</dbReference>
<dbReference type="PRINTS" id="PR00081">
    <property type="entry name" value="GDHRDH"/>
</dbReference>
<dbReference type="Gene3D" id="3.40.50.720">
    <property type="entry name" value="NAD(P)-binding Rossmann-like Domain"/>
    <property type="match status" value="1"/>
</dbReference>
<reference evidence="4 5" key="1">
    <citation type="submission" date="2016-08" db="EMBL/GenBank/DDBJ databases">
        <authorList>
            <person name="Seilhamer J.J."/>
        </authorList>
    </citation>
    <scope>NUCLEOTIDE SEQUENCE [LARGE SCALE GENOMIC DNA]</scope>
    <source>
        <strain evidence="4">M3/6</strain>
    </source>
</reference>
<dbReference type="InterPro" id="IPR020904">
    <property type="entry name" value="Sc_DH/Rdtase_CS"/>
</dbReference>
<evidence type="ECO:0000256" key="1">
    <source>
        <dbReference type="ARBA" id="ARBA00006484"/>
    </source>
</evidence>
<dbReference type="GO" id="GO:0016616">
    <property type="term" value="F:oxidoreductase activity, acting on the CH-OH group of donors, NAD or NADP as acceptor"/>
    <property type="evidence" value="ECO:0007669"/>
    <property type="project" value="UniProtKB-ARBA"/>
</dbReference>
<dbReference type="InterPro" id="IPR036291">
    <property type="entry name" value="NAD(P)-bd_dom_sf"/>
</dbReference>
<organism evidence="4 5">
    <name type="scientific">Proteiniphilum saccharofermentans</name>
    <dbReference type="NCBI Taxonomy" id="1642647"/>
    <lineage>
        <taxon>Bacteria</taxon>
        <taxon>Pseudomonadati</taxon>
        <taxon>Bacteroidota</taxon>
        <taxon>Bacteroidia</taxon>
        <taxon>Bacteroidales</taxon>
        <taxon>Dysgonomonadaceae</taxon>
        <taxon>Proteiniphilum</taxon>
    </lineage>
</organism>
<comment type="similarity">
    <text evidence="1 3">Belongs to the short-chain dehydrogenases/reductases (SDR) family.</text>
</comment>
<evidence type="ECO:0000313" key="5">
    <source>
        <dbReference type="Proteomes" id="UP000187464"/>
    </source>
</evidence>
<dbReference type="AlphaFoldDB" id="A0A1R3SYF1"/>
<dbReference type="Proteomes" id="UP000187464">
    <property type="component" value="Chromosome I"/>
</dbReference>
<dbReference type="KEGG" id="psac:PSM36_1115"/>
<keyword evidence="2" id="KW-0560">Oxidoreductase</keyword>
<evidence type="ECO:0000256" key="3">
    <source>
        <dbReference type="RuleBase" id="RU000363"/>
    </source>
</evidence>
<gene>
    <name evidence="4" type="primary">ydfG</name>
    <name evidence="4" type="ORF">PSM36_1115</name>
</gene>
<dbReference type="FunFam" id="3.40.50.720:FF:000047">
    <property type="entry name" value="NADP-dependent L-serine/L-allo-threonine dehydrogenase"/>
    <property type="match status" value="1"/>
</dbReference>
<accession>A0A1R3SYF1</accession>
<dbReference type="SUPFAM" id="SSF51735">
    <property type="entry name" value="NAD(P)-binding Rossmann-fold domains"/>
    <property type="match status" value="1"/>
</dbReference>
<keyword evidence="5" id="KW-1185">Reference proteome</keyword>